<dbReference type="GO" id="GO:0043565">
    <property type="term" value="F:sequence-specific DNA binding"/>
    <property type="evidence" value="ECO:0007669"/>
    <property type="project" value="InterPro"/>
</dbReference>
<dbReference type="Gene3D" id="3.30.70.920">
    <property type="match status" value="1"/>
</dbReference>
<dbReference type="InterPro" id="IPR036390">
    <property type="entry name" value="WH_DNA-bd_sf"/>
</dbReference>
<organism evidence="5">
    <name type="scientific">Candidatus Heimdallarchaeum aukensis</name>
    <dbReference type="NCBI Taxonomy" id="2876573"/>
    <lineage>
        <taxon>Archaea</taxon>
        <taxon>Promethearchaeati</taxon>
        <taxon>Candidatus Heimdallarchaeota</taxon>
        <taxon>Candidatus Heimdallarchaeia (ex Rinke et al. 2021) (nom. nud.)</taxon>
        <taxon>Candidatus Heimdallarchaeales</taxon>
        <taxon>Candidatus Heimdallarchaeaceae</taxon>
        <taxon>Candidatus Heimdallarchaeum</taxon>
    </lineage>
</organism>
<evidence type="ECO:0000256" key="3">
    <source>
        <dbReference type="ARBA" id="ARBA00023163"/>
    </source>
</evidence>
<dbReference type="InterPro" id="IPR000485">
    <property type="entry name" value="AsnC-type_HTH_dom"/>
</dbReference>
<keyword evidence="2" id="KW-0238">DNA-binding</keyword>
<feature type="domain" description="HTH asnC-type" evidence="4">
    <location>
        <begin position="27"/>
        <end position="85"/>
    </location>
</feature>
<dbReference type="PRINTS" id="PR00033">
    <property type="entry name" value="HTHASNC"/>
</dbReference>
<evidence type="ECO:0000313" key="5">
    <source>
        <dbReference type="EMBL" id="UJG41720.1"/>
    </source>
</evidence>
<dbReference type="PROSITE" id="PS50956">
    <property type="entry name" value="HTH_ASNC_2"/>
    <property type="match status" value="1"/>
</dbReference>
<dbReference type="EMBL" id="CP084166">
    <property type="protein sequence ID" value="UJG41720.1"/>
    <property type="molecule type" value="Genomic_DNA"/>
</dbReference>
<dbReference type="Proteomes" id="UP001201020">
    <property type="component" value="Chromosome"/>
</dbReference>
<dbReference type="InterPro" id="IPR019887">
    <property type="entry name" value="Tscrpt_reg_AsnC/Lrp_C"/>
</dbReference>
<evidence type="ECO:0000256" key="1">
    <source>
        <dbReference type="ARBA" id="ARBA00023015"/>
    </source>
</evidence>
<gene>
    <name evidence="5" type="ORF">K9W45_04455</name>
</gene>
<dbReference type="CDD" id="cd00090">
    <property type="entry name" value="HTH_ARSR"/>
    <property type="match status" value="1"/>
</dbReference>
<accession>A0A9Y1BMZ9</accession>
<keyword evidence="1" id="KW-0805">Transcription regulation</keyword>
<dbReference type="InterPro" id="IPR011991">
    <property type="entry name" value="ArsR-like_HTH"/>
</dbReference>
<dbReference type="GO" id="GO:0043200">
    <property type="term" value="P:response to amino acid"/>
    <property type="evidence" value="ECO:0007669"/>
    <property type="project" value="TreeGrafter"/>
</dbReference>
<dbReference type="Pfam" id="PF13412">
    <property type="entry name" value="HTH_24"/>
    <property type="match status" value="1"/>
</dbReference>
<dbReference type="InterPro" id="IPR011008">
    <property type="entry name" value="Dimeric_a/b-barrel"/>
</dbReference>
<dbReference type="PANTHER" id="PTHR30154">
    <property type="entry name" value="LEUCINE-RESPONSIVE REGULATORY PROTEIN"/>
    <property type="match status" value="1"/>
</dbReference>
<dbReference type="SUPFAM" id="SSF46785">
    <property type="entry name" value="Winged helix' DNA-binding domain"/>
    <property type="match status" value="1"/>
</dbReference>
<evidence type="ECO:0000259" key="4">
    <source>
        <dbReference type="PROSITE" id="PS50956"/>
    </source>
</evidence>
<reference evidence="5" key="1">
    <citation type="journal article" date="2022" name="Nat. Microbiol.">
        <title>Unique mobile elements and scalable gene flow at the prokaryote-eukaryote boundary revealed by circularized Asgard archaea genomes.</title>
        <authorList>
            <person name="Wu F."/>
            <person name="Speth D.R."/>
            <person name="Philosof A."/>
            <person name="Cremiere A."/>
            <person name="Narayanan A."/>
            <person name="Barco R.A."/>
            <person name="Connon S.A."/>
            <person name="Amend J.P."/>
            <person name="Antoshechkin I.A."/>
            <person name="Orphan V.J."/>
        </authorList>
    </citation>
    <scope>NUCLEOTIDE SEQUENCE</scope>
    <source>
        <strain evidence="5">PM71</strain>
    </source>
</reference>
<name>A0A9Y1BMZ9_9ARCH</name>
<dbReference type="SMART" id="SM00344">
    <property type="entry name" value="HTH_ASNC"/>
    <property type="match status" value="1"/>
</dbReference>
<sequence>MFEIRTIHIKYSWTKVEKMTVQRRKITDIDIIQELKKNSRISYNKIAEKFSVTEATVRKRVKKMINKGVIRKFTIDVDPRKIGYKIEAMIGFDIKEEHYTSTLLELKNLPEVISLSTSTGDHMVMIEAWFHDLEELNEFEQKLSKHPGIFNICPAIIVEKLK</sequence>
<dbReference type="InterPro" id="IPR019888">
    <property type="entry name" value="Tscrpt_reg_AsnC-like"/>
</dbReference>
<protein>
    <submittedName>
        <fullName evidence="5">Lrp/AsnC family transcriptional regulator</fullName>
    </submittedName>
</protein>
<keyword evidence="3" id="KW-0804">Transcription</keyword>
<proteinExistence type="predicted"/>
<dbReference type="AlphaFoldDB" id="A0A9Y1BMZ9"/>
<dbReference type="InterPro" id="IPR036388">
    <property type="entry name" value="WH-like_DNA-bd_sf"/>
</dbReference>
<dbReference type="GO" id="GO:0005829">
    <property type="term" value="C:cytosol"/>
    <property type="evidence" value="ECO:0007669"/>
    <property type="project" value="TreeGrafter"/>
</dbReference>
<dbReference type="Gene3D" id="1.10.10.10">
    <property type="entry name" value="Winged helix-like DNA-binding domain superfamily/Winged helix DNA-binding domain"/>
    <property type="match status" value="1"/>
</dbReference>
<evidence type="ECO:0000256" key="2">
    <source>
        <dbReference type="ARBA" id="ARBA00023125"/>
    </source>
</evidence>
<dbReference type="Pfam" id="PF01037">
    <property type="entry name" value="AsnC_trans_reg"/>
    <property type="match status" value="1"/>
</dbReference>
<dbReference type="PANTHER" id="PTHR30154:SF34">
    <property type="entry name" value="TRANSCRIPTIONAL REGULATOR AZLB"/>
    <property type="match status" value="1"/>
</dbReference>
<dbReference type="SUPFAM" id="SSF54909">
    <property type="entry name" value="Dimeric alpha+beta barrel"/>
    <property type="match status" value="1"/>
</dbReference>